<accession>A0A844YZB3</accession>
<feature type="region of interest" description="Disordered" evidence="1">
    <location>
        <begin position="230"/>
        <end position="292"/>
    </location>
</feature>
<protein>
    <submittedName>
        <fullName evidence="2">Uncharacterized protein</fullName>
    </submittedName>
</protein>
<dbReference type="RefSeq" id="WP_160772274.1">
    <property type="nucleotide sequence ID" value="NZ_WTYV01000004.1"/>
</dbReference>
<dbReference type="OrthoDB" id="7427672at2"/>
<evidence type="ECO:0000256" key="1">
    <source>
        <dbReference type="SAM" id="MobiDB-lite"/>
    </source>
</evidence>
<dbReference type="EMBL" id="WTYV01000004">
    <property type="protein sequence ID" value="MXO72366.1"/>
    <property type="molecule type" value="Genomic_DNA"/>
</dbReference>
<feature type="compositionally biased region" description="Low complexity" evidence="1">
    <location>
        <begin position="21"/>
        <end position="44"/>
    </location>
</feature>
<sequence>MIATAPPQVSGLFGVPPQVFSRSPASRRPAATGPASAAPSPVAGRMGGPLGGSMRAPFDYAAALRAMAGNQGQPSRTQMIAGTVGDILATAGGGRASFLPGLQAQRHEQAQRLNAANRQVLDWQQADWARQNAADLSASAPFTIGRSRLQFDPATGQTDALYTGPEDFDLYAAGLGLQPGTEDYFNAVEDYVLRSNGPSAFTRDVQLDDHRTGNDLRLEGVRQSNRIGLEDHRQGNRIELRGVPQARSAPAPRASRRADDIPTVNSPDEARRLPPGSQFRTRDGRTMRVPAR</sequence>
<comment type="caution">
    <text evidence="2">The sequence shown here is derived from an EMBL/GenBank/DDBJ whole genome shotgun (WGS) entry which is preliminary data.</text>
</comment>
<proteinExistence type="predicted"/>
<name>A0A844YZB3_9SPHN</name>
<gene>
    <name evidence="2" type="ORF">GRI99_12080</name>
</gene>
<dbReference type="AlphaFoldDB" id="A0A844YZB3"/>
<evidence type="ECO:0000313" key="3">
    <source>
        <dbReference type="Proteomes" id="UP000466966"/>
    </source>
</evidence>
<organism evidence="2 3">
    <name type="scientific">Alteraurantiacibacter buctensis</name>
    <dbReference type="NCBI Taxonomy" id="1503981"/>
    <lineage>
        <taxon>Bacteria</taxon>
        <taxon>Pseudomonadati</taxon>
        <taxon>Pseudomonadota</taxon>
        <taxon>Alphaproteobacteria</taxon>
        <taxon>Sphingomonadales</taxon>
        <taxon>Erythrobacteraceae</taxon>
        <taxon>Alteraurantiacibacter</taxon>
    </lineage>
</organism>
<reference evidence="2 3" key="1">
    <citation type="submission" date="2019-12" db="EMBL/GenBank/DDBJ databases">
        <title>Genomic-based taxomic classification of the family Erythrobacteraceae.</title>
        <authorList>
            <person name="Xu L."/>
        </authorList>
    </citation>
    <scope>NUCLEOTIDE SEQUENCE [LARGE SCALE GENOMIC DNA]</scope>
    <source>
        <strain evidence="2 3">M0322</strain>
    </source>
</reference>
<feature type="compositionally biased region" description="Basic and acidic residues" evidence="1">
    <location>
        <begin position="230"/>
        <end position="240"/>
    </location>
</feature>
<keyword evidence="3" id="KW-1185">Reference proteome</keyword>
<feature type="region of interest" description="Disordered" evidence="1">
    <location>
        <begin position="1"/>
        <end position="49"/>
    </location>
</feature>
<evidence type="ECO:0000313" key="2">
    <source>
        <dbReference type="EMBL" id="MXO72366.1"/>
    </source>
</evidence>
<dbReference type="Proteomes" id="UP000466966">
    <property type="component" value="Unassembled WGS sequence"/>
</dbReference>